<protein>
    <submittedName>
        <fullName evidence="2">Uncharacterized protein</fullName>
    </submittedName>
</protein>
<sequence>MGITKISSSLLYAKFPNPTIIHFNIRALLLFFIILSTVLFKLLADNIVIGKLQFRWKDSVDKFTSDVQNIKILEASDVYYTAKTYDSNTIVGVDNSMQYLLANQDGKWQEIIGTKLKGLKRGTYEFRAKAHDNFLASNIHKVNIN</sequence>
<dbReference type="PATRIC" id="fig|1292033.3.peg.69"/>
<dbReference type="Proteomes" id="UP000012984">
    <property type="component" value="Chromosome"/>
</dbReference>
<gene>
    <name evidence="2" type="ORF">MPUT9231_0680</name>
</gene>
<dbReference type="eggNOG" id="ENOG5031ZEZ">
    <property type="taxonomic scope" value="Bacteria"/>
</dbReference>
<keyword evidence="1" id="KW-0472">Membrane</keyword>
<keyword evidence="1" id="KW-0812">Transmembrane</keyword>
<evidence type="ECO:0000313" key="2">
    <source>
        <dbReference type="EMBL" id="AGJ90524.1"/>
    </source>
</evidence>
<feature type="transmembrane region" description="Helical" evidence="1">
    <location>
        <begin position="20"/>
        <end position="44"/>
    </location>
</feature>
<proteinExistence type="predicted"/>
<evidence type="ECO:0000313" key="3">
    <source>
        <dbReference type="Proteomes" id="UP000012984"/>
    </source>
</evidence>
<name>M9WGK8_9MOLU</name>
<dbReference type="KEGG" id="mput:MPUT9231_0680"/>
<organism evidence="2 3">
    <name type="scientific">Mycoplasma putrefaciens Mput9231</name>
    <dbReference type="NCBI Taxonomy" id="1292033"/>
    <lineage>
        <taxon>Bacteria</taxon>
        <taxon>Bacillati</taxon>
        <taxon>Mycoplasmatota</taxon>
        <taxon>Mollicutes</taxon>
        <taxon>Mycoplasmataceae</taxon>
        <taxon>Mycoplasma</taxon>
    </lineage>
</organism>
<keyword evidence="1" id="KW-1133">Transmembrane helix</keyword>
<dbReference type="AlphaFoldDB" id="M9WGK8"/>
<accession>M9WGK8</accession>
<keyword evidence="3" id="KW-1185">Reference proteome</keyword>
<evidence type="ECO:0000256" key="1">
    <source>
        <dbReference type="SAM" id="Phobius"/>
    </source>
</evidence>
<reference evidence="2 3" key="1">
    <citation type="journal article" date="2013" name="Genome Announc.">
        <title>Complete Genome Sequence of Mycoplasma putrefaciens Strain 9231, One of the Agents of Contagious Agalactia in Goats.</title>
        <authorList>
            <person name="Dupuy V."/>
            <person name="Sirand-Pugnet P."/>
            <person name="Baranowski E."/>
            <person name="Barre A."/>
            <person name="Breton M."/>
            <person name="Couture C."/>
            <person name="Dordet-Frisoni E."/>
            <person name="Gaurivaud P."/>
            <person name="Jacob D."/>
            <person name="Lemaitre C."/>
            <person name="Manso-Silvan L."/>
            <person name="Nikolski M."/>
            <person name="Nouvel L.X."/>
            <person name="Poumarat F."/>
            <person name="Tardy F."/>
            <person name="Thebault P."/>
            <person name="Theil S."/>
            <person name="Citti C."/>
            <person name="Blanchard A."/>
            <person name="Thiaucourt F."/>
        </authorList>
    </citation>
    <scope>NUCLEOTIDE SEQUENCE [LARGE SCALE GENOMIC DNA]</scope>
    <source>
        <strain evidence="2">Mput9231</strain>
    </source>
</reference>
<dbReference type="HOGENOM" id="CLU_1784756_0_0_14"/>
<dbReference type="RefSeq" id="WP_015587183.1">
    <property type="nucleotide sequence ID" value="NC_021083.1"/>
</dbReference>
<dbReference type="EMBL" id="CP004357">
    <property type="protein sequence ID" value="AGJ90524.1"/>
    <property type="molecule type" value="Genomic_DNA"/>
</dbReference>